<keyword evidence="6" id="KW-0175">Coiled coil</keyword>
<evidence type="ECO:0000256" key="5">
    <source>
        <dbReference type="PROSITE-ProRule" id="PRU00146"/>
    </source>
</evidence>
<dbReference type="PANTHER" id="PTHR13793:SF107">
    <property type="entry name" value="BROMODOMAIN-CONTAINING PROTEIN HOMOLOG"/>
    <property type="match status" value="1"/>
</dbReference>
<dbReference type="PANTHER" id="PTHR13793">
    <property type="entry name" value="PHD FINGER PROTEINS"/>
    <property type="match status" value="1"/>
</dbReference>
<dbReference type="Gene3D" id="3.30.40.10">
    <property type="entry name" value="Zinc/RING finger domain, C3HC4 (zinc finger)"/>
    <property type="match status" value="2"/>
</dbReference>
<dbReference type="CDD" id="cd15670">
    <property type="entry name" value="ePHD_BRPF"/>
    <property type="match status" value="1"/>
</dbReference>
<evidence type="ECO:0000256" key="3">
    <source>
        <dbReference type="ARBA" id="ARBA00022771"/>
    </source>
</evidence>
<keyword evidence="1" id="KW-0479">Metal-binding</keyword>
<feature type="coiled-coil region" evidence="6">
    <location>
        <begin position="849"/>
        <end position="892"/>
    </location>
</feature>
<dbReference type="SMART" id="SM00249">
    <property type="entry name" value="PHD"/>
    <property type="match status" value="2"/>
</dbReference>
<evidence type="ECO:0000313" key="10">
    <source>
        <dbReference type="EMBL" id="CAK7268762.1"/>
    </source>
</evidence>
<name>A0ABP0DKP9_9PEZI</name>
<reference evidence="10 11" key="1">
    <citation type="submission" date="2024-01" db="EMBL/GenBank/DDBJ databases">
        <authorList>
            <person name="Allen C."/>
            <person name="Tagirdzhanova G."/>
        </authorList>
    </citation>
    <scope>NUCLEOTIDE SEQUENCE [LARGE SCALE GENOMIC DNA]</scope>
    <source>
        <strain evidence="10 11">CBS 119000</strain>
    </source>
</reference>
<evidence type="ECO:0000256" key="1">
    <source>
        <dbReference type="ARBA" id="ARBA00022723"/>
    </source>
</evidence>
<feature type="region of interest" description="Disordered" evidence="7">
    <location>
        <begin position="1285"/>
        <end position="1330"/>
    </location>
</feature>
<dbReference type="InterPro" id="IPR034732">
    <property type="entry name" value="EPHD"/>
</dbReference>
<dbReference type="InterPro" id="IPR001965">
    <property type="entry name" value="Znf_PHD"/>
</dbReference>
<feature type="domain" description="PHD-type" evidence="8">
    <location>
        <begin position="482"/>
        <end position="532"/>
    </location>
</feature>
<evidence type="ECO:0000259" key="8">
    <source>
        <dbReference type="PROSITE" id="PS50016"/>
    </source>
</evidence>
<dbReference type="EMBL" id="CAWUON010000040">
    <property type="protein sequence ID" value="CAK7268762.1"/>
    <property type="molecule type" value="Genomic_DNA"/>
</dbReference>
<evidence type="ECO:0000259" key="9">
    <source>
        <dbReference type="PROSITE" id="PS51805"/>
    </source>
</evidence>
<feature type="region of interest" description="Disordered" evidence="7">
    <location>
        <begin position="448"/>
        <end position="483"/>
    </location>
</feature>
<keyword evidence="2" id="KW-0677">Repeat</keyword>
<dbReference type="InterPro" id="IPR050701">
    <property type="entry name" value="Histone_Mod_Regulator"/>
</dbReference>
<dbReference type="InterPro" id="IPR011011">
    <property type="entry name" value="Znf_FYVE_PHD"/>
</dbReference>
<comment type="caution">
    <text evidence="10">The sequence shown here is derived from an EMBL/GenBank/DDBJ whole genome shotgun (WGS) entry which is preliminary data.</text>
</comment>
<dbReference type="Proteomes" id="UP001642502">
    <property type="component" value="Unassembled WGS sequence"/>
</dbReference>
<dbReference type="InterPro" id="IPR019786">
    <property type="entry name" value="Zinc_finger_PHD-type_CS"/>
</dbReference>
<keyword evidence="3 5" id="KW-0863">Zinc-finger</keyword>
<keyword evidence="11" id="KW-1185">Reference proteome</keyword>
<accession>A0ABP0DKP9</accession>
<feature type="compositionally biased region" description="Basic and acidic residues" evidence="7">
    <location>
        <begin position="1099"/>
        <end position="1114"/>
    </location>
</feature>
<dbReference type="Pfam" id="PF10513">
    <property type="entry name" value="EPL1"/>
    <property type="match status" value="1"/>
</dbReference>
<evidence type="ECO:0000256" key="4">
    <source>
        <dbReference type="ARBA" id="ARBA00022833"/>
    </source>
</evidence>
<evidence type="ECO:0000313" key="11">
    <source>
        <dbReference type="Proteomes" id="UP001642502"/>
    </source>
</evidence>
<dbReference type="PROSITE" id="PS51805">
    <property type="entry name" value="EPHD"/>
    <property type="match status" value="1"/>
</dbReference>
<feature type="region of interest" description="Disordered" evidence="7">
    <location>
        <begin position="1"/>
        <end position="26"/>
    </location>
</feature>
<dbReference type="CDD" id="cd15492">
    <property type="entry name" value="PHD_BRPF_JADE_like"/>
    <property type="match status" value="1"/>
</dbReference>
<dbReference type="Pfam" id="PF13831">
    <property type="entry name" value="PHD_2"/>
    <property type="match status" value="1"/>
</dbReference>
<dbReference type="InterPro" id="IPR013083">
    <property type="entry name" value="Znf_RING/FYVE/PHD"/>
</dbReference>
<dbReference type="PROSITE" id="PS50016">
    <property type="entry name" value="ZF_PHD_2"/>
    <property type="match status" value="1"/>
</dbReference>
<feature type="compositionally biased region" description="Polar residues" evidence="7">
    <location>
        <begin position="183"/>
        <end position="222"/>
    </location>
</feature>
<protein>
    <recommendedName>
        <fullName evidence="12">NuA3 HAT complex component NTO1</fullName>
    </recommendedName>
</protein>
<evidence type="ECO:0000256" key="2">
    <source>
        <dbReference type="ARBA" id="ARBA00022737"/>
    </source>
</evidence>
<evidence type="ECO:0000256" key="7">
    <source>
        <dbReference type="SAM" id="MobiDB-lite"/>
    </source>
</evidence>
<dbReference type="InterPro" id="IPR019542">
    <property type="entry name" value="Enhancer_polycomb-like_N"/>
</dbReference>
<evidence type="ECO:0000256" key="6">
    <source>
        <dbReference type="SAM" id="Coils"/>
    </source>
</evidence>
<organism evidence="10 11">
    <name type="scientific">Sporothrix epigloea</name>
    <dbReference type="NCBI Taxonomy" id="1892477"/>
    <lineage>
        <taxon>Eukaryota</taxon>
        <taxon>Fungi</taxon>
        <taxon>Dikarya</taxon>
        <taxon>Ascomycota</taxon>
        <taxon>Pezizomycotina</taxon>
        <taxon>Sordariomycetes</taxon>
        <taxon>Sordariomycetidae</taxon>
        <taxon>Ophiostomatales</taxon>
        <taxon>Ophiostomataceae</taxon>
        <taxon>Sporothrix</taxon>
    </lineage>
</organism>
<gene>
    <name evidence="10" type="ORF">SEPCBS119000_003228</name>
</gene>
<dbReference type="SUPFAM" id="SSF57903">
    <property type="entry name" value="FYVE/PHD zinc finger"/>
    <property type="match status" value="1"/>
</dbReference>
<evidence type="ECO:0008006" key="12">
    <source>
        <dbReference type="Google" id="ProtNLM"/>
    </source>
</evidence>
<proteinExistence type="predicted"/>
<dbReference type="InterPro" id="IPR019787">
    <property type="entry name" value="Znf_PHD-finger"/>
</dbReference>
<feature type="region of interest" description="Disordered" evidence="7">
    <location>
        <begin position="1082"/>
        <end position="1126"/>
    </location>
</feature>
<feature type="domain" description="PHD-type" evidence="9">
    <location>
        <begin position="536"/>
        <end position="655"/>
    </location>
</feature>
<keyword evidence="4" id="KW-0862">Zinc</keyword>
<feature type="region of interest" description="Disordered" evidence="7">
    <location>
        <begin position="53"/>
        <end position="74"/>
    </location>
</feature>
<feature type="region of interest" description="Disordered" evidence="7">
    <location>
        <begin position="183"/>
        <end position="251"/>
    </location>
</feature>
<sequence length="1330" mass="143901">MAATSSEPPPKRRRYIPGGPGGGGRFVDEDGVVTYVARGTPRASVTGAVVRTPKTRTPKLPGSSSILPRRERSTRTRIATSRYEPEDEEQFSSAAAVAAAVVQSEGYKPREERGWEEFHPNLDIDTVFMVFRSEDVDGKSLQHSTIPIARPSIIGTPSFGNDATAATTTLPVSENGVAPSVGPTITTNNQTGNDTATSDTKNLILPTGSTTDGAAAAPQSQPDKVAVSGSLPGTPGFPETPLRRRIGRPPREGFVSYGSSLTPKMPRVLPIHNQTPKEKLDLKLPAYRKTDRILLFEGKTFSRYVDKSMMNVGYQESDLYARPEKYLLKASDANAEEEIDALQTAAAKYGTGCDDAGSNSGGSGSSNGLNYPVSYGVPGSVVSLVLAGGGAGSNGGVGRVEYDMDEQDDMWLSKYNAQRKAANVEPITREIFEITITKIEKEWHALEKRIPKPNPKPPQTHRPRSSSAAAVNGETQGGEEQDSKCAVCDDGDCENTNAIVFCDGCDLAVHQDCYGVPFIPEGQWLCRKCQLIGRGVPTCIFCPNTDGAFKQTNSSKWAHMLCAMWIPETSLGNTTFMEPIMDVDKVPKTRWRLTCYICRQKMGACIQCSNKDCYQAFHVTCARRAHLYLKMKNSHGALAVLDNSMILKAFCDRHCPPDYAKETNVHQATKVAKKHYKRIMRGRIWADSRASALQMAATTHALIEHPLDESQMTGARILAASGGFGTGTAASGVSIDGGNVGAGSIIGGGDAATGDRKKGTAASARPMWKLPSGAPVIPQAVYDIVETALQRFMLRRRREFVSEVCRYWTLKREARRGAALLKRLQLQMETFTSLELTRRNFATIGPSGRTRLERRIEFAEALIKDLEQLRSLADDVVEREREKLEKAELEEDFVDTYYFPLHKLLAPIIEKAKSYDKVVFQSGFALLQARLNERFYTSAKHFAQDLSATVRRVIYESSECKVKPAESAASVGDDQVVTGAASGRIASNTTAAAASTDTPCAPVKLNDTASAHLEVRDRKRLGKRILKAIQPMLELAIRAEADITRVPLEPLQRELEGLLEASTESPPTLSAEDNTMQYVADSGNGPAVVVTSPTNGNFGERDKIKYDDGDKMDVDVQSDPQTTPRASARIKAIHTEATTPRSSSLLAGGGGDNSIGFGRYKKPTGNNSSLPAGGASAGDDNANGMVDRTMANGHFTPPQSHNGSFPCKNGASRPVAESLHDGGVLWYLDGFQVEGTTAIEEPLSSEPGTGRLLSEELTEVDDDELNGLGFDLEDSNTLAKNAVLAPSPAPQQMPPSTRSQSLMAATSKRRHAAGAAVPQRKGMRSSARRR</sequence>
<dbReference type="PROSITE" id="PS01359">
    <property type="entry name" value="ZF_PHD_1"/>
    <property type="match status" value="1"/>
</dbReference>
<dbReference type="Pfam" id="PF13832">
    <property type="entry name" value="zf-HC5HC2H_2"/>
    <property type="match status" value="1"/>
</dbReference>
<feature type="compositionally biased region" description="Basic residues" evidence="7">
    <location>
        <begin position="1321"/>
        <end position="1330"/>
    </location>
</feature>